<evidence type="ECO:0000313" key="2">
    <source>
        <dbReference type="Proteomes" id="UP000294919"/>
    </source>
</evidence>
<sequence>MSKNENELRKNNKYFKTTEKSYGRIETRECYICEDIDC</sequence>
<accession>A0A4R2KXR4</accession>
<name>A0A4R2KXR4_9FIRM</name>
<dbReference type="AlphaFoldDB" id="A0A4R2KXR4"/>
<keyword evidence="2" id="KW-1185">Reference proteome</keyword>
<dbReference type="EMBL" id="SLWV01000002">
    <property type="protein sequence ID" value="TCO79401.1"/>
    <property type="molecule type" value="Genomic_DNA"/>
</dbReference>
<organism evidence="1 2">
    <name type="scientific">Marinisporobacter balticus</name>
    <dbReference type="NCBI Taxonomy" id="2018667"/>
    <lineage>
        <taxon>Bacteria</taxon>
        <taxon>Bacillati</taxon>
        <taxon>Bacillota</taxon>
        <taxon>Clostridia</taxon>
        <taxon>Peptostreptococcales</taxon>
        <taxon>Thermotaleaceae</taxon>
        <taxon>Marinisporobacter</taxon>
    </lineage>
</organism>
<reference evidence="1 2" key="1">
    <citation type="submission" date="2019-03" db="EMBL/GenBank/DDBJ databases">
        <title>Genomic Encyclopedia of Type Strains, Phase IV (KMG-IV): sequencing the most valuable type-strain genomes for metagenomic binning, comparative biology and taxonomic classification.</title>
        <authorList>
            <person name="Goeker M."/>
        </authorList>
    </citation>
    <scope>NUCLEOTIDE SEQUENCE [LARGE SCALE GENOMIC DNA]</scope>
    <source>
        <strain evidence="1 2">DSM 102940</strain>
    </source>
</reference>
<evidence type="ECO:0000313" key="1">
    <source>
        <dbReference type="EMBL" id="TCO79401.1"/>
    </source>
</evidence>
<comment type="caution">
    <text evidence="1">The sequence shown here is derived from an EMBL/GenBank/DDBJ whole genome shotgun (WGS) entry which is preliminary data.</text>
</comment>
<dbReference type="Proteomes" id="UP000294919">
    <property type="component" value="Unassembled WGS sequence"/>
</dbReference>
<proteinExistence type="predicted"/>
<gene>
    <name evidence="1" type="ORF">EV214_102119</name>
</gene>
<protein>
    <submittedName>
        <fullName evidence="1">Uncharacterized protein</fullName>
    </submittedName>
</protein>